<dbReference type="EMBL" id="JAPEVA010000015">
    <property type="protein sequence ID" value="KAJ4408506.1"/>
    <property type="molecule type" value="Genomic_DNA"/>
</dbReference>
<name>A0A9W8ZGZ0_9PLEO</name>
<comment type="caution">
    <text evidence="2">The sequence shown here is derived from an EMBL/GenBank/DDBJ whole genome shotgun (WGS) entry which is preliminary data.</text>
</comment>
<protein>
    <submittedName>
        <fullName evidence="2">Uncharacterized protein</fullName>
    </submittedName>
</protein>
<dbReference type="OrthoDB" id="3779139at2759"/>
<evidence type="ECO:0000313" key="3">
    <source>
        <dbReference type="Proteomes" id="UP001140510"/>
    </source>
</evidence>
<accession>A0A9W8ZGZ0</accession>
<feature type="region of interest" description="Disordered" evidence="1">
    <location>
        <begin position="89"/>
        <end position="109"/>
    </location>
</feature>
<keyword evidence="3" id="KW-1185">Reference proteome</keyword>
<dbReference type="AlphaFoldDB" id="A0A9W8ZGZ0"/>
<gene>
    <name evidence="2" type="ORF">N0V91_003157</name>
</gene>
<organism evidence="2 3">
    <name type="scientific">Didymella pomorum</name>
    <dbReference type="NCBI Taxonomy" id="749634"/>
    <lineage>
        <taxon>Eukaryota</taxon>
        <taxon>Fungi</taxon>
        <taxon>Dikarya</taxon>
        <taxon>Ascomycota</taxon>
        <taxon>Pezizomycotina</taxon>
        <taxon>Dothideomycetes</taxon>
        <taxon>Pleosporomycetidae</taxon>
        <taxon>Pleosporales</taxon>
        <taxon>Pleosporineae</taxon>
        <taxon>Didymellaceae</taxon>
        <taxon>Didymella</taxon>
    </lineage>
</organism>
<evidence type="ECO:0000313" key="2">
    <source>
        <dbReference type="EMBL" id="KAJ4408506.1"/>
    </source>
</evidence>
<reference evidence="2" key="1">
    <citation type="submission" date="2022-10" db="EMBL/GenBank/DDBJ databases">
        <title>Tapping the CABI collections for fungal endophytes: first genome assemblies for Collariella, Neodidymelliopsis, Ascochyta clinopodiicola, Didymella pomorum, Didymosphaeria variabile, Neocosmospora piperis and Neocucurbitaria cava.</title>
        <authorList>
            <person name="Hill R."/>
        </authorList>
    </citation>
    <scope>NUCLEOTIDE SEQUENCE</scope>
    <source>
        <strain evidence="2">IMI 355091</strain>
    </source>
</reference>
<feature type="region of interest" description="Disordered" evidence="1">
    <location>
        <begin position="429"/>
        <end position="491"/>
    </location>
</feature>
<proteinExistence type="predicted"/>
<dbReference type="Proteomes" id="UP001140510">
    <property type="component" value="Unassembled WGS sequence"/>
</dbReference>
<evidence type="ECO:0000256" key="1">
    <source>
        <dbReference type="SAM" id="MobiDB-lite"/>
    </source>
</evidence>
<sequence>MCRFTRIYWTHCGHYTLSNTPEHTELCSLALGPDEEIRQGHDKAPAFCHPLPEDLEELGTQYQDSERIAQTNCLYTLCDLCKQNPDISSEPRGAGSEIERPAEQFGEYTDEDSMDLAKWRDLLLSNATRAEAAIRDFEEILANNREIATTAIQSIRDERIQSTLLNRDGPERWSLFRKSYEEIECLLNAAENYMIIRMLRKFVNDLIEVVQDKLYQAGLRLSIFKMLSKSIESYPTDPKAHEAALNLHADKLMARLGHPVVPKPNTFEHLTVEMPQHIQDTITTKENVRRLSISGHASETRSHLYAPRTTFGLGKNSKALAIDLERAWNPPPERAGDLSVLRKMGENVEVTYDARLETRARLRQMGVGAWEGGLIRVQRETLGYVSDGQDDGQDECLDHDDTLVNSPETAKKLSSLAESKERMVEKEATFMGLPSEDSDDENSSGGDKVDRGQEADVQDGGSPASVVTDLGQARRSRDESGRLIKKGKWST</sequence>